<reference evidence="2" key="1">
    <citation type="journal article" date="2017" name="PLoS ONE">
        <title>Genetic diversity of the O antigens of Proteus species and the development of a suspension array for molecular serotyping.</title>
        <authorList>
            <person name="Yu X."/>
            <person name="Torzewska A."/>
            <person name="Zhang X."/>
            <person name="Yin Z."/>
            <person name="Drzewiecka D."/>
            <person name="Cao H."/>
            <person name="Liu B."/>
            <person name="Knirel Y.A."/>
            <person name="Rozalski A."/>
            <person name="Wang L."/>
        </authorList>
    </citation>
    <scope>NUCLEOTIDE SEQUENCE</scope>
    <source>
        <strain evidence="2">G2671</strain>
    </source>
</reference>
<organism evidence="2">
    <name type="scientific">Proteus penneri</name>
    <dbReference type="NCBI Taxonomy" id="102862"/>
    <lineage>
        <taxon>Bacteria</taxon>
        <taxon>Pseudomonadati</taxon>
        <taxon>Pseudomonadota</taxon>
        <taxon>Gammaproteobacteria</taxon>
        <taxon>Enterobacterales</taxon>
        <taxon>Morganellaceae</taxon>
        <taxon>Proteus</taxon>
    </lineage>
</organism>
<proteinExistence type="predicted"/>
<dbReference type="PANTHER" id="PTHR22916:SF3">
    <property type="entry name" value="UDP-GLCNAC:BETAGAL BETA-1,3-N-ACETYLGLUCOSAMINYLTRANSFERASE-LIKE PROTEIN 1"/>
    <property type="match status" value="1"/>
</dbReference>
<dbReference type="EMBL" id="KY710734">
    <property type="protein sequence ID" value="AXZ00061.1"/>
    <property type="molecule type" value="Genomic_DNA"/>
</dbReference>
<dbReference type="InterPro" id="IPR001173">
    <property type="entry name" value="Glyco_trans_2-like"/>
</dbReference>
<dbReference type="Gene3D" id="3.90.550.10">
    <property type="entry name" value="Spore Coat Polysaccharide Biosynthesis Protein SpsA, Chain A"/>
    <property type="match status" value="1"/>
</dbReference>
<feature type="domain" description="Glycosyltransferase 2-like" evidence="1">
    <location>
        <begin position="9"/>
        <end position="138"/>
    </location>
</feature>
<evidence type="ECO:0000259" key="1">
    <source>
        <dbReference type="Pfam" id="PF00535"/>
    </source>
</evidence>
<accession>A0A385JNW9</accession>
<name>A0A385JNW9_9GAMM</name>
<sequence length="312" mass="36352">MKKTSPLISVIMPAYNVEKWIDEAIYSVLNQTITDLELIIVDDCSTDNTYNLIKNIALNDNRIKLFKNEKNSKICKTLNFALKQAKGIYVARIDSDDIAVPDRLEKQLAYLNKKELDLVGSQMLAIDEYNNKLSYSKLPMGHLINKTKYLASPITHIWLCKKEIYHTLNGYRNIPYAEDYDFILRALDFGYKCDNHPDALMCIRHRDGNTATTASLAQRKTHNYVLKLAQERAKNKTLTDSFTEENLQSYIKSSAIFTKLHNYSSLKLNKAIKEKNKLKKLVYIIESSLISYYNFQYLFRRAIFYIIRKRIK</sequence>
<dbReference type="AlphaFoldDB" id="A0A385JNW9"/>
<evidence type="ECO:0000313" key="2">
    <source>
        <dbReference type="EMBL" id="AXZ00061.1"/>
    </source>
</evidence>
<dbReference type="PANTHER" id="PTHR22916">
    <property type="entry name" value="GLYCOSYLTRANSFERASE"/>
    <property type="match status" value="1"/>
</dbReference>
<protein>
    <submittedName>
        <fullName evidence="2">Gt2</fullName>
    </submittedName>
</protein>
<dbReference type="SUPFAM" id="SSF53448">
    <property type="entry name" value="Nucleotide-diphospho-sugar transferases"/>
    <property type="match status" value="1"/>
</dbReference>
<dbReference type="Pfam" id="PF00535">
    <property type="entry name" value="Glycos_transf_2"/>
    <property type="match status" value="1"/>
</dbReference>
<dbReference type="GO" id="GO:0016758">
    <property type="term" value="F:hexosyltransferase activity"/>
    <property type="evidence" value="ECO:0007669"/>
    <property type="project" value="UniProtKB-ARBA"/>
</dbReference>
<dbReference type="InterPro" id="IPR029044">
    <property type="entry name" value="Nucleotide-diphossugar_trans"/>
</dbReference>